<dbReference type="PROSITE" id="PS50222">
    <property type="entry name" value="EF_HAND_2"/>
    <property type="match status" value="1"/>
</dbReference>
<dbReference type="InterPro" id="IPR010412">
    <property type="entry name" value="DUF1007"/>
</dbReference>
<sequence length="226" mass="24484">MRAVFSAMPAIVATVLAVTTAMFGTWDRAAAHPHVWVTMKETVLYENGAIAGLQQAWTFDELYTETAIEGLDKNGDGKYSREELQELAQVNIDGLKEFDYFISAKLGDANLTFKPPTDYWLEHTDDGILTLFFTLPLEKPVPADAKGFSFSVFDSSYFIAFNFAEADPIKLGAGAPSNCKPAISEAKPETDNDLQSLNDAFSSVMGDGGTVNIGSSRAVAIECAKS</sequence>
<protein>
    <submittedName>
        <fullName evidence="2">ABC-type uncharacterized transport system, periplasmic component</fullName>
    </submittedName>
</protein>
<dbReference type="InterPro" id="IPR002048">
    <property type="entry name" value="EF_hand_dom"/>
</dbReference>
<dbReference type="EMBL" id="LMTR01000030">
    <property type="protein sequence ID" value="KWT70615.1"/>
    <property type="molecule type" value="Genomic_DNA"/>
</dbReference>
<proteinExistence type="predicted"/>
<dbReference type="AlphaFoldDB" id="A0A125NVR6"/>
<feature type="domain" description="EF-hand" evidence="1">
    <location>
        <begin position="59"/>
        <end position="94"/>
    </location>
</feature>
<dbReference type="Pfam" id="PF06226">
    <property type="entry name" value="DUF1007"/>
    <property type="match status" value="1"/>
</dbReference>
<gene>
    <name evidence="2" type="ORF">APY04_0895</name>
</gene>
<comment type="caution">
    <text evidence="2">The sequence shown here is derived from an EMBL/GenBank/DDBJ whole genome shotgun (WGS) entry which is preliminary data.</text>
</comment>
<dbReference type="STRING" id="121290.APY04_0895"/>
<dbReference type="PATRIC" id="fig|121290.4.peg.1707"/>
<organism evidence="2 3">
    <name type="scientific">Hyphomicrobium sulfonivorans</name>
    <dbReference type="NCBI Taxonomy" id="121290"/>
    <lineage>
        <taxon>Bacteria</taxon>
        <taxon>Pseudomonadati</taxon>
        <taxon>Pseudomonadota</taxon>
        <taxon>Alphaproteobacteria</taxon>
        <taxon>Hyphomicrobiales</taxon>
        <taxon>Hyphomicrobiaceae</taxon>
        <taxon>Hyphomicrobium</taxon>
    </lineage>
</organism>
<accession>A0A125NVR6</accession>
<dbReference type="GO" id="GO:0005509">
    <property type="term" value="F:calcium ion binding"/>
    <property type="evidence" value="ECO:0007669"/>
    <property type="project" value="InterPro"/>
</dbReference>
<keyword evidence="3" id="KW-1185">Reference proteome</keyword>
<dbReference type="RefSeq" id="WP_068460061.1">
    <property type="nucleotide sequence ID" value="NZ_LMTR01000030.1"/>
</dbReference>
<name>A0A125NVR6_HYPSL</name>
<reference evidence="2 3" key="1">
    <citation type="submission" date="2015-10" db="EMBL/GenBank/DDBJ databases">
        <title>Transcriptomic analysis of a linuron degrading triple-species bacterial consortium.</title>
        <authorList>
            <person name="Albers P."/>
        </authorList>
    </citation>
    <scope>NUCLEOTIDE SEQUENCE [LARGE SCALE GENOMIC DNA]</scope>
    <source>
        <strain evidence="2 3">WDL6</strain>
    </source>
</reference>
<dbReference type="Proteomes" id="UP000059074">
    <property type="component" value="Unassembled WGS sequence"/>
</dbReference>
<evidence type="ECO:0000313" key="3">
    <source>
        <dbReference type="Proteomes" id="UP000059074"/>
    </source>
</evidence>
<evidence type="ECO:0000313" key="2">
    <source>
        <dbReference type="EMBL" id="KWT70615.1"/>
    </source>
</evidence>
<evidence type="ECO:0000259" key="1">
    <source>
        <dbReference type="PROSITE" id="PS50222"/>
    </source>
</evidence>